<protein>
    <submittedName>
        <fullName evidence="1">Uncharacterized protein</fullName>
    </submittedName>
</protein>
<dbReference type="EMBL" id="CM023473">
    <property type="protein sequence ID" value="KAH7954610.1"/>
    <property type="molecule type" value="Genomic_DNA"/>
</dbReference>
<organism evidence="1 2">
    <name type="scientific">Dermacentor silvarum</name>
    <name type="common">Tick</name>
    <dbReference type="NCBI Taxonomy" id="543639"/>
    <lineage>
        <taxon>Eukaryota</taxon>
        <taxon>Metazoa</taxon>
        <taxon>Ecdysozoa</taxon>
        <taxon>Arthropoda</taxon>
        <taxon>Chelicerata</taxon>
        <taxon>Arachnida</taxon>
        <taxon>Acari</taxon>
        <taxon>Parasitiformes</taxon>
        <taxon>Ixodida</taxon>
        <taxon>Ixodoidea</taxon>
        <taxon>Ixodidae</taxon>
        <taxon>Rhipicephalinae</taxon>
        <taxon>Dermacentor</taxon>
    </lineage>
</organism>
<accession>A0ACB8CZH1</accession>
<keyword evidence="2" id="KW-1185">Reference proteome</keyword>
<comment type="caution">
    <text evidence="1">The sequence shown here is derived from an EMBL/GenBank/DDBJ whole genome shotgun (WGS) entry which is preliminary data.</text>
</comment>
<evidence type="ECO:0000313" key="2">
    <source>
        <dbReference type="Proteomes" id="UP000821865"/>
    </source>
</evidence>
<proteinExistence type="predicted"/>
<reference evidence="1" key="1">
    <citation type="submission" date="2020-05" db="EMBL/GenBank/DDBJ databases">
        <title>Large-scale comparative analyses of tick genomes elucidate their genetic diversity and vector capacities.</title>
        <authorList>
            <person name="Jia N."/>
            <person name="Wang J."/>
            <person name="Shi W."/>
            <person name="Du L."/>
            <person name="Sun Y."/>
            <person name="Zhan W."/>
            <person name="Jiang J."/>
            <person name="Wang Q."/>
            <person name="Zhang B."/>
            <person name="Ji P."/>
            <person name="Sakyi L.B."/>
            <person name="Cui X."/>
            <person name="Yuan T."/>
            <person name="Jiang B."/>
            <person name="Yang W."/>
            <person name="Lam T.T.-Y."/>
            <person name="Chang Q."/>
            <person name="Ding S."/>
            <person name="Wang X."/>
            <person name="Zhu J."/>
            <person name="Ruan X."/>
            <person name="Zhao L."/>
            <person name="Wei J."/>
            <person name="Que T."/>
            <person name="Du C."/>
            <person name="Cheng J."/>
            <person name="Dai P."/>
            <person name="Han X."/>
            <person name="Huang E."/>
            <person name="Gao Y."/>
            <person name="Liu J."/>
            <person name="Shao H."/>
            <person name="Ye R."/>
            <person name="Li L."/>
            <person name="Wei W."/>
            <person name="Wang X."/>
            <person name="Wang C."/>
            <person name="Yang T."/>
            <person name="Huo Q."/>
            <person name="Li W."/>
            <person name="Guo W."/>
            <person name="Chen H."/>
            <person name="Zhou L."/>
            <person name="Ni X."/>
            <person name="Tian J."/>
            <person name="Zhou Y."/>
            <person name="Sheng Y."/>
            <person name="Liu T."/>
            <person name="Pan Y."/>
            <person name="Xia L."/>
            <person name="Li J."/>
            <person name="Zhao F."/>
            <person name="Cao W."/>
        </authorList>
    </citation>
    <scope>NUCLEOTIDE SEQUENCE</scope>
    <source>
        <strain evidence="1">Dsil-2018</strain>
    </source>
</reference>
<dbReference type="Proteomes" id="UP000821865">
    <property type="component" value="Chromosome 4"/>
</dbReference>
<gene>
    <name evidence="1" type="ORF">HPB49_020125</name>
</gene>
<evidence type="ECO:0000313" key="1">
    <source>
        <dbReference type="EMBL" id="KAH7954610.1"/>
    </source>
</evidence>
<sequence length="551" mass="62136">MVAQFLHQCIYGSYQTPPSVESFREFFTYASVPWPFDPPAGSAVVHPLEAVLGLTLKWGIDTWFRAYVQTVGRTRLASNAGAQASSWLDFVRTLTSSDSREKYYRLFYARYNATPPEPDDIRRELAVEKDVLTNLDAARSLGTGPRTVVATIAKIADAVANTTLENWLNPVTAAPGGSSVDSMTMAAVKDVRVLRAVQRLANIYTADDLMRHLSWWLVQILTVIGWPQGYDVIAGSQEAARSEVKFECYRIMADRFGLLMASESAVKLFDRKSRQEVTGFFMHIITQMAGAAAKAPWLSEGAKYSASRTLQDLEIIVWPPEVDESNATLSALYADFCSTCTQSAESEGSTAEAPSTATNSALRPLLMDYWWQVSKKFWDLSPDQRERMQLLWQEHQFEVLRYEPWNNRLRVSHAALSSLLYHPESADRRTANFGGLGAAFVLTVLQMFELPAADFNTDIAPQPLADVRDIFYRAEYLNCSEEFMANVRDIFAMGLAWQALKVEEKSAKKLRGRHFKKRFMIAIKDENNVEHLYGGDQLFFLTYCRSRIGSE</sequence>
<name>A0ACB8CZH1_DERSI</name>